<feature type="compositionally biased region" description="Polar residues" evidence="1">
    <location>
        <begin position="280"/>
        <end position="305"/>
    </location>
</feature>
<feature type="compositionally biased region" description="Polar residues" evidence="1">
    <location>
        <begin position="405"/>
        <end position="414"/>
    </location>
</feature>
<dbReference type="AlphaFoldDB" id="A0A9W9DMK5"/>
<name>A0A9W9DMK5_9AGAR</name>
<comment type="caution">
    <text evidence="2">The sequence shown here is derived from an EMBL/GenBank/DDBJ whole genome shotgun (WGS) entry which is preliminary data.</text>
</comment>
<feature type="compositionally biased region" description="Low complexity" evidence="1">
    <location>
        <begin position="258"/>
        <end position="279"/>
    </location>
</feature>
<keyword evidence="3" id="KW-1185">Reference proteome</keyword>
<feature type="region of interest" description="Disordered" evidence="1">
    <location>
        <begin position="208"/>
        <end position="333"/>
    </location>
</feature>
<organism evidence="2 3">
    <name type="scientific">Lentinula aciculospora</name>
    <dbReference type="NCBI Taxonomy" id="153920"/>
    <lineage>
        <taxon>Eukaryota</taxon>
        <taxon>Fungi</taxon>
        <taxon>Dikarya</taxon>
        <taxon>Basidiomycota</taxon>
        <taxon>Agaricomycotina</taxon>
        <taxon>Agaricomycetes</taxon>
        <taxon>Agaricomycetidae</taxon>
        <taxon>Agaricales</taxon>
        <taxon>Marasmiineae</taxon>
        <taxon>Omphalotaceae</taxon>
        <taxon>Lentinula</taxon>
    </lineage>
</organism>
<evidence type="ECO:0000313" key="3">
    <source>
        <dbReference type="Proteomes" id="UP001150266"/>
    </source>
</evidence>
<evidence type="ECO:0000256" key="1">
    <source>
        <dbReference type="SAM" id="MobiDB-lite"/>
    </source>
</evidence>
<feature type="compositionally biased region" description="Polar residues" evidence="1">
    <location>
        <begin position="212"/>
        <end position="224"/>
    </location>
</feature>
<dbReference type="Proteomes" id="UP001150266">
    <property type="component" value="Unassembled WGS sequence"/>
</dbReference>
<accession>A0A9W9DMK5</accession>
<feature type="region of interest" description="Disordered" evidence="1">
    <location>
        <begin position="393"/>
        <end position="414"/>
    </location>
</feature>
<dbReference type="OrthoDB" id="432299at2759"/>
<dbReference type="EMBL" id="JAOTPV010000010">
    <property type="protein sequence ID" value="KAJ4477362.1"/>
    <property type="molecule type" value="Genomic_DNA"/>
</dbReference>
<evidence type="ECO:0000313" key="2">
    <source>
        <dbReference type="EMBL" id="KAJ4477362.1"/>
    </source>
</evidence>
<feature type="compositionally biased region" description="Polar residues" evidence="1">
    <location>
        <begin position="314"/>
        <end position="323"/>
    </location>
</feature>
<gene>
    <name evidence="2" type="ORF">J3R30DRAFT_3703693</name>
</gene>
<sequence length="615" mass="67508">MEQATNSPLWNTGALNDHILPATNSHFDSNSAPEAEVRTNPDRISETSSWSHQPLVAAAPCAKLERSPTTTIPSQNGPLNTSNAEETVDIDHYNSHNAWNGLEMPPTSSGCNGVERDFSDDKIRLASHPRNRNEGPALHPTRVRDVVLPLLLKNANLRDGDLSEDVFRVAQHVLTEEVCRSIEIQMEEAQRQLREACVTKVHPMREAPDENTGITLPLTMTSRPNGYGGLKSNGTTESESGDFHGSGWPPSKRRRIDTTPTSPMSSRQSSVQSITQSRSFRGQSAPNVINNHHQPQHPNFGTLHNHSPVLVEDSPSQIHQSNGLHGWSSHSHSSSTELKIPALTNSFQLPTVGTSLETFSPLPLSQNGILPLQPINRSPLLYAPHSACEVHLPDLSSRGQDRDMSSLSLNPSQTTDYVDDVSQHMLDELDVEMVPVTHKDEDAAASSLQVPGIWGIGMSLSNPGILEFGVDIDTETAQEWFRKSASGSDEHNKLVLHLTCLPLELVMSTLNNVFTEPGKGWMSLHTWPAQGSLVVDINHGEPQGQTWLPYYLGSENIPLDITNAIQQGHNKIRCIQLSSLQHIFAVHASIPLEPAPMQEPVDSNQLDVEIVIDYG</sequence>
<reference evidence="2" key="1">
    <citation type="submission" date="2022-08" db="EMBL/GenBank/DDBJ databases">
        <title>A Global Phylogenomic Analysis of the Shiitake Genus Lentinula.</title>
        <authorList>
            <consortium name="DOE Joint Genome Institute"/>
            <person name="Sierra-Patev S."/>
            <person name="Min B."/>
            <person name="Naranjo-Ortiz M."/>
            <person name="Looney B."/>
            <person name="Konkel Z."/>
            <person name="Slot J.C."/>
            <person name="Sakamoto Y."/>
            <person name="Steenwyk J.L."/>
            <person name="Rokas A."/>
            <person name="Carro J."/>
            <person name="Camarero S."/>
            <person name="Ferreira P."/>
            <person name="Molpeceres G."/>
            <person name="Ruiz-Duenas F.J."/>
            <person name="Serrano A."/>
            <person name="Henrissat B."/>
            <person name="Drula E."/>
            <person name="Hughes K.W."/>
            <person name="Mata J.L."/>
            <person name="Ishikawa N.K."/>
            <person name="Vargas-Isla R."/>
            <person name="Ushijima S."/>
            <person name="Smith C.A."/>
            <person name="Ahrendt S."/>
            <person name="Andreopoulos W."/>
            <person name="He G."/>
            <person name="Labutti K."/>
            <person name="Lipzen A."/>
            <person name="Ng V."/>
            <person name="Riley R."/>
            <person name="Sandor L."/>
            <person name="Barry K."/>
            <person name="Martinez A.T."/>
            <person name="Xiao Y."/>
            <person name="Gibbons J.G."/>
            <person name="Terashima K."/>
            <person name="Grigoriev I.V."/>
            <person name="Hibbett D.S."/>
        </authorList>
    </citation>
    <scope>NUCLEOTIDE SEQUENCE</scope>
    <source>
        <strain evidence="2">JLM2183</strain>
    </source>
</reference>
<protein>
    <submittedName>
        <fullName evidence="2">Uncharacterized protein</fullName>
    </submittedName>
</protein>
<proteinExistence type="predicted"/>